<evidence type="ECO:0000256" key="1">
    <source>
        <dbReference type="SAM" id="MobiDB-lite"/>
    </source>
</evidence>
<protein>
    <submittedName>
        <fullName evidence="2">Uncharacterized protein</fullName>
    </submittedName>
</protein>
<comment type="caution">
    <text evidence="2">The sequence shown here is derived from an EMBL/GenBank/DDBJ whole genome shotgun (WGS) entry which is preliminary data.</text>
</comment>
<dbReference type="Proteomes" id="UP001565368">
    <property type="component" value="Unassembled WGS sequence"/>
</dbReference>
<keyword evidence="3" id="KW-1185">Reference proteome</keyword>
<gene>
    <name evidence="2" type="ORF">Q8F55_006191</name>
</gene>
<evidence type="ECO:0000313" key="2">
    <source>
        <dbReference type="EMBL" id="KAL1406785.1"/>
    </source>
</evidence>
<dbReference type="GeneID" id="95987234"/>
<name>A0ABR3PWC8_9TREE</name>
<feature type="region of interest" description="Disordered" evidence="1">
    <location>
        <begin position="1"/>
        <end position="53"/>
    </location>
</feature>
<organism evidence="2 3">
    <name type="scientific">Vanrija albida</name>
    <dbReference type="NCBI Taxonomy" id="181172"/>
    <lineage>
        <taxon>Eukaryota</taxon>
        <taxon>Fungi</taxon>
        <taxon>Dikarya</taxon>
        <taxon>Basidiomycota</taxon>
        <taxon>Agaricomycotina</taxon>
        <taxon>Tremellomycetes</taxon>
        <taxon>Trichosporonales</taxon>
        <taxon>Trichosporonaceae</taxon>
        <taxon>Vanrija</taxon>
    </lineage>
</organism>
<dbReference type="EMBL" id="JBBXJM010000005">
    <property type="protein sequence ID" value="KAL1406785.1"/>
    <property type="molecule type" value="Genomic_DNA"/>
</dbReference>
<proteinExistence type="predicted"/>
<sequence>MRHLEPQNGADTGDPADTGNVGTGVATLSDDDRFRSKQVCPPAPSTADTQCTMTAMDPPKAAAANKMKRSIRETFREMGTGGDITFMWYSGTIDGPVDTFAICRNPEAGWLTRVELFAAARIFASHLGQAVIEARIEHDGISGSVDMLQVITHDGRTVRCALRWP</sequence>
<accession>A0ABR3PWC8</accession>
<evidence type="ECO:0000313" key="3">
    <source>
        <dbReference type="Proteomes" id="UP001565368"/>
    </source>
</evidence>
<reference evidence="2 3" key="1">
    <citation type="submission" date="2023-08" db="EMBL/GenBank/DDBJ databases">
        <title>Annotated Genome Sequence of Vanrija albida AlHP1.</title>
        <authorList>
            <person name="Herzog R."/>
        </authorList>
    </citation>
    <scope>NUCLEOTIDE SEQUENCE [LARGE SCALE GENOMIC DNA]</scope>
    <source>
        <strain evidence="2 3">AlHP1</strain>
    </source>
</reference>
<dbReference type="RefSeq" id="XP_069206729.1">
    <property type="nucleotide sequence ID" value="XM_069354658.1"/>
</dbReference>